<dbReference type="PANTHER" id="PTHR34352:SF1">
    <property type="entry name" value="PROTEIN YHFA"/>
    <property type="match status" value="1"/>
</dbReference>
<name>A0ABS4IW71_9BACL</name>
<dbReference type="InterPro" id="IPR036102">
    <property type="entry name" value="OsmC/Ohrsf"/>
</dbReference>
<dbReference type="SUPFAM" id="SSF82784">
    <property type="entry name" value="OsmC-like"/>
    <property type="match status" value="1"/>
</dbReference>
<keyword evidence="2" id="KW-1185">Reference proteome</keyword>
<dbReference type="CDD" id="cd00298">
    <property type="entry name" value="ACD_sHsps_p23-like"/>
    <property type="match status" value="1"/>
</dbReference>
<sequence>MIVAEWKSGQNYNIRNENGFSTYGVTAPDAEGMTPIELLSSSLALCVSISLVKLMERDGVDPGQLSISIEAEKAADSPSRVERFVLDIQLPELLDPAYRNKLIKSAERACTIGNTLRRGAEIEIKAHPL</sequence>
<dbReference type="RefSeq" id="WP_209972544.1">
    <property type="nucleotide sequence ID" value="NZ_JAGGLB010000010.1"/>
</dbReference>
<dbReference type="InterPro" id="IPR003718">
    <property type="entry name" value="OsmC/Ohr_fam"/>
</dbReference>
<dbReference type="PANTHER" id="PTHR34352">
    <property type="entry name" value="PROTEIN YHFA"/>
    <property type="match status" value="1"/>
</dbReference>
<evidence type="ECO:0000313" key="1">
    <source>
        <dbReference type="EMBL" id="MBP1991819.1"/>
    </source>
</evidence>
<comment type="caution">
    <text evidence="1">The sequence shown here is derived from an EMBL/GenBank/DDBJ whole genome shotgun (WGS) entry which is preliminary data.</text>
</comment>
<gene>
    <name evidence="1" type="ORF">J2Z66_003426</name>
</gene>
<proteinExistence type="predicted"/>
<dbReference type="Pfam" id="PF02566">
    <property type="entry name" value="OsmC"/>
    <property type="match status" value="1"/>
</dbReference>
<organism evidence="1 2">
    <name type="scientific">Paenibacillus eucommiae</name>
    <dbReference type="NCBI Taxonomy" id="1355755"/>
    <lineage>
        <taxon>Bacteria</taxon>
        <taxon>Bacillati</taxon>
        <taxon>Bacillota</taxon>
        <taxon>Bacilli</taxon>
        <taxon>Bacillales</taxon>
        <taxon>Paenibacillaceae</taxon>
        <taxon>Paenibacillus</taxon>
    </lineage>
</organism>
<dbReference type="EMBL" id="JAGGLB010000010">
    <property type="protein sequence ID" value="MBP1991819.1"/>
    <property type="molecule type" value="Genomic_DNA"/>
</dbReference>
<reference evidence="1 2" key="1">
    <citation type="submission" date="2021-03" db="EMBL/GenBank/DDBJ databases">
        <title>Genomic Encyclopedia of Type Strains, Phase IV (KMG-IV): sequencing the most valuable type-strain genomes for metagenomic binning, comparative biology and taxonomic classification.</title>
        <authorList>
            <person name="Goeker M."/>
        </authorList>
    </citation>
    <scope>NUCLEOTIDE SEQUENCE [LARGE SCALE GENOMIC DNA]</scope>
    <source>
        <strain evidence="1 2">DSM 26048</strain>
    </source>
</reference>
<dbReference type="Gene3D" id="3.30.300.20">
    <property type="match status" value="1"/>
</dbReference>
<accession>A0ABS4IW71</accession>
<dbReference type="InterPro" id="IPR015946">
    <property type="entry name" value="KH_dom-like_a/b"/>
</dbReference>
<evidence type="ECO:0000313" key="2">
    <source>
        <dbReference type="Proteomes" id="UP001519287"/>
    </source>
</evidence>
<protein>
    <submittedName>
        <fullName evidence="1">OsmC-like protein</fullName>
    </submittedName>
</protein>
<dbReference type="Proteomes" id="UP001519287">
    <property type="component" value="Unassembled WGS sequence"/>
</dbReference>